<reference evidence="1 2" key="1">
    <citation type="submission" date="2018-09" db="EMBL/GenBank/DDBJ databases">
        <title>Metagenome Assembled Genomes from an Advanced Water Purification Facility.</title>
        <authorList>
            <person name="Stamps B.W."/>
            <person name="Spear J.R."/>
        </authorList>
    </citation>
    <scope>NUCLEOTIDE SEQUENCE [LARGE SCALE GENOMIC DNA]</scope>
    <source>
        <strain evidence="1">Bin_52_1</strain>
    </source>
</reference>
<proteinExistence type="predicted"/>
<evidence type="ECO:0000313" key="2">
    <source>
        <dbReference type="Proteomes" id="UP000321110"/>
    </source>
</evidence>
<dbReference type="InterPro" id="IPR007833">
    <property type="entry name" value="Capsule_polysaccharide_synth"/>
</dbReference>
<organism evidence="1 2">
    <name type="scientific">Aquipseudomonas alcaligenes</name>
    <name type="common">Pseudomonas alcaligenes</name>
    <dbReference type="NCBI Taxonomy" id="43263"/>
    <lineage>
        <taxon>Bacteria</taxon>
        <taxon>Pseudomonadati</taxon>
        <taxon>Pseudomonadota</taxon>
        <taxon>Gammaproteobacteria</taxon>
        <taxon>Pseudomonadales</taxon>
        <taxon>Pseudomonadaceae</taxon>
        <taxon>Aquipseudomonas</taxon>
    </lineage>
</organism>
<dbReference type="Proteomes" id="UP000321110">
    <property type="component" value="Unassembled WGS sequence"/>
</dbReference>
<accession>A0A5C7VQ84</accession>
<dbReference type="InterPro" id="IPR043148">
    <property type="entry name" value="TagF_C"/>
</dbReference>
<dbReference type="Pfam" id="PF05159">
    <property type="entry name" value="Capsule_synth"/>
    <property type="match status" value="1"/>
</dbReference>
<gene>
    <name evidence="1" type="ORF">E6Q69_17330</name>
</gene>
<dbReference type="AlphaFoldDB" id="A0A5C7VQ84"/>
<dbReference type="EMBL" id="SSFO01000292">
    <property type="protein sequence ID" value="TXI27876.1"/>
    <property type="molecule type" value="Genomic_DNA"/>
</dbReference>
<dbReference type="GO" id="GO:0015774">
    <property type="term" value="P:polysaccharide transport"/>
    <property type="evidence" value="ECO:0007669"/>
    <property type="project" value="InterPro"/>
</dbReference>
<evidence type="ECO:0000313" key="1">
    <source>
        <dbReference type="EMBL" id="TXI27876.1"/>
    </source>
</evidence>
<dbReference type="SUPFAM" id="SSF53756">
    <property type="entry name" value="UDP-Glycosyltransferase/glycogen phosphorylase"/>
    <property type="match status" value="1"/>
</dbReference>
<sequence>MKFLFFSLAKHQTRYFGQLLQQPGMQGRVVLPGQLPFPALGRLGEVIRRVDWPRLVEEKCQERRVKGKYEGLIYRLLLRLEMLVMALRCAALLARERPDALVVWNGSNRHCQLMLALLAPGTRTFFFENGLLPGTTTLDPKGVNYHNSVPRAAAFYRAYAQRVAISDDDQPIRLIPRKPRSEGPLPVTLPERFIFIPFQDDRDTQVRLFSPWIHNMRELFALGERIARESGWAVVFKEHPSSREQYPDLHQRCHARLLFANGNPTQELIEASALVVSINSTVGLESVLLNKPLLTLGQAFFNVEGVVMHAESVEQVLELIGRFPEWPVEAGVRQAFLHYLAHCYCVPGRWQDSAPRHLAEVSRRLLSPAA</sequence>
<name>A0A5C7VQ84_AQUAC</name>
<protein>
    <submittedName>
        <fullName evidence="1">Capsular biosynthesis protein</fullName>
    </submittedName>
</protein>
<comment type="caution">
    <text evidence="1">The sequence shown here is derived from an EMBL/GenBank/DDBJ whole genome shotgun (WGS) entry which is preliminary data.</text>
</comment>
<dbReference type="GO" id="GO:0000271">
    <property type="term" value="P:polysaccharide biosynthetic process"/>
    <property type="evidence" value="ECO:0007669"/>
    <property type="project" value="InterPro"/>
</dbReference>
<dbReference type="Gene3D" id="3.40.50.12580">
    <property type="match status" value="1"/>
</dbReference>
<dbReference type="CDD" id="cd16438">
    <property type="entry name" value="beta_Kdo_transferase_KpsS_like"/>
    <property type="match status" value="1"/>
</dbReference>